<sequence length="233" mass="22988">MAAVEAAAAAPPVRVEVVDDATLAGINGKYLGANMLVGLRIDIVSSVHAPGQTQAHAAGSLLVRRTGAGYDVAVDTRAHAEPGAGAPSPTGIATGGEALQVAGIGQVTQIAGNGNAMSNLTTIRFVSNVGTASGFNGAAASAAAGGGVSAQIAFGNGGVRLDLNAPGALLGQHIDTHALHGAGGVMQIGQLTGNGIVAHNQLHLQIATELMPSLWQHQLGVQQALSGLQGLSR</sequence>
<evidence type="ECO:0000313" key="2">
    <source>
        <dbReference type="Proteomes" id="UP000646426"/>
    </source>
</evidence>
<proteinExistence type="predicted"/>
<dbReference type="Proteomes" id="UP000646426">
    <property type="component" value="Unassembled WGS sequence"/>
</dbReference>
<gene>
    <name evidence="1" type="ORF">GCM10007067_26230</name>
</gene>
<reference evidence="1" key="1">
    <citation type="journal article" date="2014" name="Int. J. Syst. Evol. Microbiol.">
        <title>Complete genome sequence of Corynebacterium casei LMG S-19264T (=DSM 44701T), isolated from a smear-ripened cheese.</title>
        <authorList>
            <consortium name="US DOE Joint Genome Institute (JGI-PGF)"/>
            <person name="Walter F."/>
            <person name="Albersmeier A."/>
            <person name="Kalinowski J."/>
            <person name="Ruckert C."/>
        </authorList>
    </citation>
    <scope>NUCLEOTIDE SEQUENCE</scope>
    <source>
        <strain evidence="1">KCTC 23077</strain>
    </source>
</reference>
<keyword evidence="2" id="KW-1185">Reference proteome</keyword>
<organism evidence="1 2">
    <name type="scientific">Cognatilysobacter bugurensis</name>
    <dbReference type="NCBI Taxonomy" id="543356"/>
    <lineage>
        <taxon>Bacteria</taxon>
        <taxon>Pseudomonadati</taxon>
        <taxon>Pseudomonadota</taxon>
        <taxon>Gammaproteobacteria</taxon>
        <taxon>Lysobacterales</taxon>
        <taxon>Lysobacteraceae</taxon>
        <taxon>Cognatilysobacter</taxon>
    </lineage>
</organism>
<accession>A0A918T226</accession>
<name>A0A918T226_9GAMM</name>
<reference evidence="1" key="2">
    <citation type="submission" date="2020-09" db="EMBL/GenBank/DDBJ databases">
        <authorList>
            <person name="Sun Q."/>
            <person name="Kim S."/>
        </authorList>
    </citation>
    <scope>NUCLEOTIDE SEQUENCE</scope>
    <source>
        <strain evidence="1">KCTC 23077</strain>
    </source>
</reference>
<dbReference type="EMBL" id="BMYD01000005">
    <property type="protein sequence ID" value="GHA87133.1"/>
    <property type="molecule type" value="Genomic_DNA"/>
</dbReference>
<dbReference type="AlphaFoldDB" id="A0A918T226"/>
<protein>
    <submittedName>
        <fullName evidence="1">Uncharacterized protein</fullName>
    </submittedName>
</protein>
<evidence type="ECO:0000313" key="1">
    <source>
        <dbReference type="EMBL" id="GHA87133.1"/>
    </source>
</evidence>
<comment type="caution">
    <text evidence="1">The sequence shown here is derived from an EMBL/GenBank/DDBJ whole genome shotgun (WGS) entry which is preliminary data.</text>
</comment>